<accession>A0A4R0R525</accession>
<comment type="caution">
    <text evidence="1">The sequence shown here is derived from an EMBL/GenBank/DDBJ whole genome shotgun (WGS) entry which is preliminary data.</text>
</comment>
<sequence length="398" mass="43762">MAAKQQKEEEEARTIMFYIWLKREGNPVWVLQCILTHLLYTLADLSNLVSCLQPSAKYQIFHTGDCGPGVAPVDAGWMLVDLKAWAYTSSIRAPTTLTKRPRLNTDTTVVPSKRPHVQLLSPTSSPATSPHLVPASVDVDDVADLDQTTTSYLSSALFQVVWDYSDVFITRRSSGGKRGLSLKDLVEKLIPVPGLLIGGKPVYTGHSTFKNTSKQLQKGNPAVWKTFYGLKRMFSEYNAHVKANTIIVEPDKFPFPTVQDALRMRKSQWTMPKLADLLASQQQDTPMVVDVDEDAVIPAPVIEPIVPAIIEPIIAAPPAAAVPIPSEPIIPGPASAVYDYVPQHSASGNSASLHTNDDTFEDLMAFFPVLEQPPEDLDPNLWKKSIEERPADAPGDIM</sequence>
<name>A0A4R0R525_9APHY</name>
<keyword evidence="2" id="KW-1185">Reference proteome</keyword>
<dbReference type="Proteomes" id="UP000292702">
    <property type="component" value="Unassembled WGS sequence"/>
</dbReference>
<organism evidence="1 2">
    <name type="scientific">Steccherinum ochraceum</name>
    <dbReference type="NCBI Taxonomy" id="92696"/>
    <lineage>
        <taxon>Eukaryota</taxon>
        <taxon>Fungi</taxon>
        <taxon>Dikarya</taxon>
        <taxon>Basidiomycota</taxon>
        <taxon>Agaricomycotina</taxon>
        <taxon>Agaricomycetes</taxon>
        <taxon>Polyporales</taxon>
        <taxon>Steccherinaceae</taxon>
        <taxon>Steccherinum</taxon>
    </lineage>
</organism>
<evidence type="ECO:0000313" key="1">
    <source>
        <dbReference type="EMBL" id="TCD59875.1"/>
    </source>
</evidence>
<protein>
    <submittedName>
        <fullName evidence="1">Uncharacterized protein</fullName>
    </submittedName>
</protein>
<dbReference type="EMBL" id="RWJN01000713">
    <property type="protein sequence ID" value="TCD59875.1"/>
    <property type="molecule type" value="Genomic_DNA"/>
</dbReference>
<proteinExistence type="predicted"/>
<gene>
    <name evidence="1" type="ORF">EIP91_011270</name>
</gene>
<reference evidence="1 2" key="1">
    <citation type="submission" date="2018-11" db="EMBL/GenBank/DDBJ databases">
        <title>Genome assembly of Steccherinum ochraceum LE-BIN_3174, the white-rot fungus of the Steccherinaceae family (The Residual Polyporoid clade, Polyporales, Basidiomycota).</title>
        <authorList>
            <person name="Fedorova T.V."/>
            <person name="Glazunova O.A."/>
            <person name="Landesman E.O."/>
            <person name="Moiseenko K.V."/>
            <person name="Psurtseva N.V."/>
            <person name="Savinova O.S."/>
            <person name="Shakhova N.V."/>
            <person name="Tyazhelova T.V."/>
            <person name="Vasina D.V."/>
        </authorList>
    </citation>
    <scope>NUCLEOTIDE SEQUENCE [LARGE SCALE GENOMIC DNA]</scope>
    <source>
        <strain evidence="1 2">LE-BIN_3174</strain>
    </source>
</reference>
<evidence type="ECO:0000313" key="2">
    <source>
        <dbReference type="Proteomes" id="UP000292702"/>
    </source>
</evidence>
<dbReference type="AlphaFoldDB" id="A0A4R0R525"/>